<dbReference type="InterPro" id="IPR006680">
    <property type="entry name" value="Amidohydro-rel"/>
</dbReference>
<accession>A0A6I6JCG0</accession>
<dbReference type="InterPro" id="IPR032466">
    <property type="entry name" value="Metal_Hydrolase"/>
</dbReference>
<dbReference type="Pfam" id="PF04909">
    <property type="entry name" value="Amidohydro_2"/>
    <property type="match status" value="1"/>
</dbReference>
<keyword evidence="2" id="KW-0378">Hydrolase</keyword>
<evidence type="ECO:0000313" key="3">
    <source>
        <dbReference type="Proteomes" id="UP000428328"/>
    </source>
</evidence>
<dbReference type="AlphaFoldDB" id="A0A6I6JCG0"/>
<gene>
    <name evidence="2" type="ORF">GM415_01035</name>
</gene>
<organism evidence="2 3">
    <name type="scientific">Pseudodesulfovibrio cashew</name>
    <dbReference type="NCBI Taxonomy" id="2678688"/>
    <lineage>
        <taxon>Bacteria</taxon>
        <taxon>Pseudomonadati</taxon>
        <taxon>Thermodesulfobacteriota</taxon>
        <taxon>Desulfovibrionia</taxon>
        <taxon>Desulfovibrionales</taxon>
        <taxon>Desulfovibrionaceae</taxon>
    </lineage>
</organism>
<proteinExistence type="predicted"/>
<evidence type="ECO:0000259" key="1">
    <source>
        <dbReference type="Pfam" id="PF04909"/>
    </source>
</evidence>
<dbReference type="GO" id="GO:0016787">
    <property type="term" value="F:hydrolase activity"/>
    <property type="evidence" value="ECO:0007669"/>
    <property type="project" value="UniProtKB-KW"/>
</dbReference>
<dbReference type="EMBL" id="CP046400">
    <property type="protein sequence ID" value="QGY38778.1"/>
    <property type="molecule type" value="Genomic_DNA"/>
</dbReference>
<name>A0A6I6JCG0_9BACT</name>
<dbReference type="KEGG" id="psel:GM415_01035"/>
<dbReference type="Gene3D" id="3.20.20.140">
    <property type="entry name" value="Metal-dependent hydrolases"/>
    <property type="match status" value="1"/>
</dbReference>
<feature type="domain" description="Amidohydrolase-related" evidence="1">
    <location>
        <begin position="164"/>
        <end position="372"/>
    </location>
</feature>
<reference evidence="2 3" key="1">
    <citation type="submission" date="2019-11" db="EMBL/GenBank/DDBJ databases">
        <authorList>
            <person name="Zheng R.K."/>
            <person name="Sun C.M."/>
        </authorList>
    </citation>
    <scope>NUCLEOTIDE SEQUENCE [LARGE SCALE GENOMIC DNA]</scope>
    <source>
        <strain evidence="2 3">SRB007</strain>
    </source>
</reference>
<dbReference type="Proteomes" id="UP000428328">
    <property type="component" value="Chromosome"/>
</dbReference>
<keyword evidence="3" id="KW-1185">Reference proteome</keyword>
<dbReference type="RefSeq" id="WP_158945907.1">
    <property type="nucleotide sequence ID" value="NZ_CP046400.1"/>
</dbReference>
<protein>
    <submittedName>
        <fullName evidence="2">Amidohydrolase family protein</fullName>
    </submittedName>
</protein>
<evidence type="ECO:0000313" key="2">
    <source>
        <dbReference type="EMBL" id="QGY38778.1"/>
    </source>
</evidence>
<dbReference type="SUPFAM" id="SSF51556">
    <property type="entry name" value="Metallo-dependent hydrolases"/>
    <property type="match status" value="1"/>
</dbReference>
<sequence>MNLNFRLMTLLVFALLLLGATSGWGFGPGEVRNASPEVKACMEARLGAETMDDIRNGSRPEGKAARMAVRAAYEECAESAGLSDVPVYDGPLFDAMAQIDETVDMDKAMTLVRGAGVSRIALFARSRKRLHQNEKAVLELAKRNPDLVVLGAPKYFQLSGDVSSDYIRATADGIRKHGYRFVGELLYTHGDKQSGKLNAAGERYVDPSRPGTARLLKALAPLKVPFMAHWEPYAPERDFPRFHALYAAWPDQVFLLPHMGFASADQLASFLEQHPNLYALTSKKERYMGDFADSAKQAAIGEAMLDGKRLRPEWKALLIRFQDRILFATDPHMRKLWRRYAEGVEGQRLILGQLPRAVAEKIAYRNAEKVYGVSVGK</sequence>